<comment type="caution">
    <text evidence="2">The sequence shown here is derived from an EMBL/GenBank/DDBJ whole genome shotgun (WGS) entry which is preliminary data.</text>
</comment>
<organism evidence="2 3">
    <name type="scientific">Streptomyces griseoaurantiacus M045</name>
    <dbReference type="NCBI Taxonomy" id="996637"/>
    <lineage>
        <taxon>Bacteria</taxon>
        <taxon>Bacillati</taxon>
        <taxon>Actinomycetota</taxon>
        <taxon>Actinomycetes</taxon>
        <taxon>Kitasatosporales</taxon>
        <taxon>Streptomycetaceae</taxon>
        <taxon>Streptomyces</taxon>
        <taxon>Streptomyces aurantiacus group</taxon>
    </lineage>
</organism>
<evidence type="ECO:0000313" key="2">
    <source>
        <dbReference type="EMBL" id="EGG46335.1"/>
    </source>
</evidence>
<accession>F3NJS4</accession>
<evidence type="ECO:0000256" key="1">
    <source>
        <dbReference type="SAM" id="MobiDB-lite"/>
    </source>
</evidence>
<gene>
    <name evidence="2" type="ORF">SGM_3388</name>
</gene>
<keyword evidence="3" id="KW-1185">Reference proteome</keyword>
<dbReference type="EMBL" id="AEYX01000037">
    <property type="protein sequence ID" value="EGG46335.1"/>
    <property type="molecule type" value="Genomic_DNA"/>
</dbReference>
<feature type="compositionally biased region" description="Basic and acidic residues" evidence="1">
    <location>
        <begin position="14"/>
        <end position="26"/>
    </location>
</feature>
<dbReference type="Proteomes" id="UP000003022">
    <property type="component" value="Unassembled WGS sequence"/>
</dbReference>
<evidence type="ECO:0000313" key="3">
    <source>
        <dbReference type="Proteomes" id="UP000003022"/>
    </source>
</evidence>
<sequence length="70" mass="7697">MFRTARARPAGRPCPERSGRSGEHPGCRPGWSPAARLLVAGGRPGVTRAWCGWCLSFRRNRRPPAATRRG</sequence>
<protein>
    <submittedName>
        <fullName evidence="2">Uncharacterized protein</fullName>
    </submittedName>
</protein>
<reference evidence="2 3" key="1">
    <citation type="journal article" date="2011" name="J. Bacteriol.">
        <title>Draft genome sequence of the marine bacterium Streptomyces griseoaurantiacus M045, which produces novel manumycin-type antibiotics with a pABA core component.</title>
        <authorList>
            <person name="Li F."/>
            <person name="Jiang P."/>
            <person name="Zheng H."/>
            <person name="Wang S."/>
            <person name="Zhao G."/>
            <person name="Qin S."/>
            <person name="Liu Z."/>
        </authorList>
    </citation>
    <scope>NUCLEOTIDE SEQUENCE [LARGE SCALE GENOMIC DNA]</scope>
    <source>
        <strain evidence="2 3">M045</strain>
    </source>
</reference>
<proteinExistence type="predicted"/>
<dbReference type="AlphaFoldDB" id="F3NJS4"/>
<feature type="region of interest" description="Disordered" evidence="1">
    <location>
        <begin position="1"/>
        <end position="31"/>
    </location>
</feature>
<name>F3NJS4_9ACTN</name>